<reference evidence="2 3" key="1">
    <citation type="submission" date="2019-03" db="EMBL/GenBank/DDBJ databases">
        <title>Arenimonas daejeonensis sp. nov., isolated from compost.</title>
        <authorList>
            <person name="Jeon C.O."/>
        </authorList>
    </citation>
    <scope>NUCLEOTIDE SEQUENCE [LARGE SCALE GENOMIC DNA]</scope>
    <source>
        <strain evidence="2 3">R29</strain>
    </source>
</reference>
<feature type="domain" description="Pvc16 N-terminal" evidence="1">
    <location>
        <begin position="10"/>
        <end position="213"/>
    </location>
</feature>
<dbReference type="AlphaFoldDB" id="A0A5C4RW83"/>
<dbReference type="EMBL" id="SMDR01000001">
    <property type="protein sequence ID" value="TNJ35430.1"/>
    <property type="molecule type" value="Genomic_DNA"/>
</dbReference>
<evidence type="ECO:0000313" key="2">
    <source>
        <dbReference type="EMBL" id="TNJ35430.1"/>
    </source>
</evidence>
<dbReference type="Proteomes" id="UP000305760">
    <property type="component" value="Unassembled WGS sequence"/>
</dbReference>
<evidence type="ECO:0000259" key="1">
    <source>
        <dbReference type="Pfam" id="PF14065"/>
    </source>
</evidence>
<dbReference type="InterPro" id="IPR025351">
    <property type="entry name" value="Pvc16_N"/>
</dbReference>
<name>A0A5C4RW83_9GAMM</name>
<comment type="caution">
    <text evidence="2">The sequence shown here is derived from an EMBL/GenBank/DDBJ whole genome shotgun (WGS) entry which is preliminary data.</text>
</comment>
<sequence length="444" mass="47267">MSNALAIAGVTAILRDLLDSGVIDHEVTDALGQGVAVTALAPDSIPLDGAAAKPQINLFLHQVTHNPALRNLDLPSRGPDGRRVSNAPLALDLHYLVTAYGTVDLQAEILLGYAMQLLHETPLPSREAIRKALRPPGAPVNGASLPSAYEALRASDLAEQLEQLKISPVQMNTDEMSKIWTSLQARYRPTAAYHVSVVLIQAQRPSRAPLPVLSRGKPVPTQVDPLVLREGGVLVRTDLMPSSPTLESITLPESRLAAHLGDAIVLSGHSLEGTGHALLLTSPRLGVEHSISPASVSSAREVGFDLPVSTTVLPAGVYLAAVQVVRPTESAPRTSSQLSLRIAPEFTSAAVPLAALVRDVNDKVVVTLGCRPRVLPNQKASLLLGGREIAANPRTAPADSLTFEIDDAPLGNHLVRLRVDGVDSHLVDRMKTPPEFLDRRIDIT</sequence>
<organism evidence="2 3">
    <name type="scientific">Arenimonas terrae</name>
    <dbReference type="NCBI Taxonomy" id="2546226"/>
    <lineage>
        <taxon>Bacteria</taxon>
        <taxon>Pseudomonadati</taxon>
        <taxon>Pseudomonadota</taxon>
        <taxon>Gammaproteobacteria</taxon>
        <taxon>Lysobacterales</taxon>
        <taxon>Lysobacteraceae</taxon>
        <taxon>Arenimonas</taxon>
    </lineage>
</organism>
<keyword evidence="3" id="KW-1185">Reference proteome</keyword>
<dbReference type="OrthoDB" id="527247at2"/>
<gene>
    <name evidence="2" type="ORF">E1B00_06650</name>
</gene>
<protein>
    <submittedName>
        <fullName evidence="2">DUF4255 domain-containing protein</fullName>
    </submittedName>
</protein>
<accession>A0A5C4RW83</accession>
<dbReference type="Pfam" id="PF14065">
    <property type="entry name" value="Pvc16_N"/>
    <property type="match status" value="1"/>
</dbReference>
<dbReference type="RefSeq" id="WP_139446866.1">
    <property type="nucleotide sequence ID" value="NZ_SMDR01000001.1"/>
</dbReference>
<evidence type="ECO:0000313" key="3">
    <source>
        <dbReference type="Proteomes" id="UP000305760"/>
    </source>
</evidence>
<proteinExistence type="predicted"/>